<dbReference type="Proteomes" id="UP001494588">
    <property type="component" value="Unassembled WGS sequence"/>
</dbReference>
<dbReference type="Gene3D" id="3.10.129.10">
    <property type="entry name" value="Hotdog Thioesterase"/>
    <property type="match status" value="1"/>
</dbReference>
<comment type="caution">
    <text evidence="2">The sequence shown here is derived from an EMBL/GenBank/DDBJ whole genome shotgun (WGS) entry which is preliminary data.</text>
</comment>
<gene>
    <name evidence="2" type="ORF">V4C55_25365</name>
</gene>
<dbReference type="CDD" id="cd03449">
    <property type="entry name" value="R_hydratase"/>
    <property type="match status" value="1"/>
</dbReference>
<dbReference type="PANTHER" id="PTHR43437">
    <property type="entry name" value="HYDROXYACYL-THIOESTER DEHYDRATASE TYPE 2, MITOCHONDRIAL-RELATED"/>
    <property type="match status" value="1"/>
</dbReference>
<organism evidence="2 3">
    <name type="scientific">Paraburkholderia sabiae</name>
    <dbReference type="NCBI Taxonomy" id="273251"/>
    <lineage>
        <taxon>Bacteria</taxon>
        <taxon>Pseudomonadati</taxon>
        <taxon>Pseudomonadota</taxon>
        <taxon>Betaproteobacteria</taxon>
        <taxon>Burkholderiales</taxon>
        <taxon>Burkholderiaceae</taxon>
        <taxon>Paraburkholderia</taxon>
    </lineage>
</organism>
<name>A0ABU9QI20_9BURK</name>
<evidence type="ECO:0000313" key="3">
    <source>
        <dbReference type="Proteomes" id="UP001494588"/>
    </source>
</evidence>
<sequence>MQEDFYLSVGDSVEFSKTVSEADVYLFAGITGDFAPIHTNAEYMSKSAYGQRLAHGALMVGFMSTASTAMVARAKQIPGLDETPVALGYDRIRFLRPVLFGDTVTVRYRIEEVDTVKRRTSASIEVTNQRSEQVCVATGLLKWANANKVNK</sequence>
<feature type="domain" description="MaoC-like" evidence="1">
    <location>
        <begin position="9"/>
        <end position="128"/>
    </location>
</feature>
<dbReference type="EMBL" id="JAZHGC010000023">
    <property type="protein sequence ID" value="MEM5289067.1"/>
    <property type="molecule type" value="Genomic_DNA"/>
</dbReference>
<protein>
    <submittedName>
        <fullName evidence="2">MaoC family dehydratase</fullName>
    </submittedName>
</protein>
<proteinExistence type="predicted"/>
<dbReference type="PANTHER" id="PTHR43437:SF3">
    <property type="entry name" value="HYDROXYACYL-THIOESTER DEHYDRATASE TYPE 2, MITOCHONDRIAL"/>
    <property type="match status" value="1"/>
</dbReference>
<evidence type="ECO:0000313" key="2">
    <source>
        <dbReference type="EMBL" id="MEM5289067.1"/>
    </source>
</evidence>
<dbReference type="InterPro" id="IPR002539">
    <property type="entry name" value="MaoC-like_dom"/>
</dbReference>
<dbReference type="RefSeq" id="WP_201656530.1">
    <property type="nucleotide sequence ID" value="NZ_CAJHCS010000025.1"/>
</dbReference>
<dbReference type="InterPro" id="IPR050965">
    <property type="entry name" value="UPF0336/Enoyl-CoA_hydratase"/>
</dbReference>
<evidence type="ECO:0000259" key="1">
    <source>
        <dbReference type="Pfam" id="PF01575"/>
    </source>
</evidence>
<accession>A0ABU9QI20</accession>
<dbReference type="SUPFAM" id="SSF54637">
    <property type="entry name" value="Thioesterase/thiol ester dehydrase-isomerase"/>
    <property type="match status" value="1"/>
</dbReference>
<dbReference type="InterPro" id="IPR029069">
    <property type="entry name" value="HotDog_dom_sf"/>
</dbReference>
<reference evidence="2 3" key="1">
    <citation type="submission" date="2024-01" db="EMBL/GenBank/DDBJ databases">
        <title>The diversity of rhizobia nodulating Mimosa spp. in eleven states of Brazil covering several biomes is determined by host plant, location, and edaphic factors.</title>
        <authorList>
            <person name="Rouws L."/>
            <person name="Barauna A."/>
            <person name="Beukes C."/>
            <person name="De Faria S.M."/>
            <person name="Gross E."/>
            <person name="Dos Reis Junior F.B."/>
            <person name="Simon M."/>
            <person name="Maluk M."/>
            <person name="Odee D.W."/>
            <person name="Kenicer G."/>
            <person name="Young J.P.W."/>
            <person name="Reis V.M."/>
            <person name="Zilli J."/>
            <person name="James E.K."/>
        </authorList>
    </citation>
    <scope>NUCLEOTIDE SEQUENCE [LARGE SCALE GENOMIC DNA]</scope>
    <source>
        <strain evidence="2 3">JPY77</strain>
    </source>
</reference>
<dbReference type="Pfam" id="PF01575">
    <property type="entry name" value="MaoC_dehydratas"/>
    <property type="match status" value="1"/>
</dbReference>
<keyword evidence="3" id="KW-1185">Reference proteome</keyword>